<dbReference type="FunFam" id="3.40.50.10490:FF:000001">
    <property type="entry name" value="Glutamine--fructose-6-phosphate aminotransferase [isomerizing]"/>
    <property type="match status" value="1"/>
</dbReference>
<evidence type="ECO:0000256" key="4">
    <source>
        <dbReference type="ARBA" id="ARBA00016090"/>
    </source>
</evidence>
<feature type="domain" description="Glutamine amidotransferase type-2" evidence="11">
    <location>
        <begin position="27"/>
        <end position="244"/>
    </location>
</feature>
<protein>
    <recommendedName>
        <fullName evidence="4 10">Glutamine--fructose-6-phosphate aminotransferase [isomerizing]</fullName>
        <ecNumber evidence="3 10">2.6.1.16</ecNumber>
    </recommendedName>
    <alternativeName>
        <fullName evidence="10">D-fructose-6-phosphate amidotransferase</fullName>
    </alternativeName>
    <alternativeName>
        <fullName evidence="10">GFAT</fullName>
    </alternativeName>
    <alternativeName>
        <fullName evidence="10">Glucosamine-6-phosphate synthase</fullName>
    </alternativeName>
    <alternativeName>
        <fullName evidence="10">Hexosephosphate aminotransferase</fullName>
    </alternativeName>
    <alternativeName>
        <fullName evidence="10">L-glutamine--D-fructose-6-phosphate amidotransferase</fullName>
    </alternativeName>
</protein>
<evidence type="ECO:0000256" key="8">
    <source>
        <dbReference type="ARBA" id="ARBA00022737"/>
    </source>
</evidence>
<keyword evidence="14" id="KW-1185">Reference proteome</keyword>
<dbReference type="InterPro" id="IPR017932">
    <property type="entry name" value="GATase_2_dom"/>
</dbReference>
<dbReference type="GO" id="GO:0005975">
    <property type="term" value="P:carbohydrate metabolic process"/>
    <property type="evidence" value="ECO:0007669"/>
    <property type="project" value="UniProtKB-UniRule"/>
</dbReference>
<feature type="domain" description="SIS" evidence="12">
    <location>
        <begin position="310"/>
        <end position="449"/>
    </location>
</feature>
<keyword evidence="5 10" id="KW-0963">Cytoplasm</keyword>
<dbReference type="InterPro" id="IPR035466">
    <property type="entry name" value="GlmS/AgaS_SIS"/>
</dbReference>
<evidence type="ECO:0000256" key="9">
    <source>
        <dbReference type="ARBA" id="ARBA00022962"/>
    </source>
</evidence>
<comment type="function">
    <text evidence="10">Catalyzes the first step in hexosamine metabolism, converting fructose-6P into glucosamine-6P using glutamine as a nitrogen source.</text>
</comment>
<dbReference type="CDD" id="cd05009">
    <property type="entry name" value="SIS_GlmS_GlmD_2"/>
    <property type="match status" value="1"/>
</dbReference>
<gene>
    <name evidence="10 13" type="primary">glmS</name>
    <name evidence="13" type="ORF">HMPREF9225_0948</name>
</gene>
<evidence type="ECO:0000256" key="5">
    <source>
        <dbReference type="ARBA" id="ARBA00022490"/>
    </source>
</evidence>
<keyword evidence="9" id="KW-0315">Glutamine amidotransferase</keyword>
<dbReference type="HAMAP" id="MF_00164">
    <property type="entry name" value="GlmS"/>
    <property type="match status" value="1"/>
</dbReference>
<dbReference type="GO" id="GO:0006002">
    <property type="term" value="P:fructose 6-phosphate metabolic process"/>
    <property type="evidence" value="ECO:0007669"/>
    <property type="project" value="TreeGrafter"/>
</dbReference>
<organism evidence="13 14">
    <name type="scientific">Peptoniphilus duerdenii ATCC BAA-1640</name>
    <dbReference type="NCBI Taxonomy" id="862517"/>
    <lineage>
        <taxon>Bacteria</taxon>
        <taxon>Bacillati</taxon>
        <taxon>Bacillota</taxon>
        <taxon>Tissierellia</taxon>
        <taxon>Tissierellales</taxon>
        <taxon>Peptoniphilaceae</taxon>
        <taxon>Peptoniphilus</taxon>
    </lineage>
</organism>
<dbReference type="PROSITE" id="PS51464">
    <property type="entry name" value="SIS"/>
    <property type="match status" value="2"/>
</dbReference>
<dbReference type="PANTHER" id="PTHR10937:SF0">
    <property type="entry name" value="GLUTAMINE--FRUCTOSE-6-PHOSPHATE TRANSAMINASE (ISOMERIZING)"/>
    <property type="match status" value="1"/>
</dbReference>
<evidence type="ECO:0000256" key="2">
    <source>
        <dbReference type="ARBA" id="ARBA00004496"/>
    </source>
</evidence>
<dbReference type="Pfam" id="PF01380">
    <property type="entry name" value="SIS"/>
    <property type="match status" value="2"/>
</dbReference>
<evidence type="ECO:0000259" key="11">
    <source>
        <dbReference type="PROSITE" id="PS51278"/>
    </source>
</evidence>
<comment type="catalytic activity">
    <reaction evidence="1 10">
        <text>D-fructose 6-phosphate + L-glutamine = D-glucosamine 6-phosphate + L-glutamate</text>
        <dbReference type="Rhea" id="RHEA:13237"/>
        <dbReference type="ChEBI" id="CHEBI:29985"/>
        <dbReference type="ChEBI" id="CHEBI:58359"/>
        <dbReference type="ChEBI" id="CHEBI:58725"/>
        <dbReference type="ChEBI" id="CHEBI:61527"/>
        <dbReference type="EC" id="2.6.1.16"/>
    </reaction>
</comment>
<feature type="initiator methionine" description="Removed" evidence="10">
    <location>
        <position position="26"/>
    </location>
</feature>
<dbReference type="FunFam" id="3.60.20.10:FF:000006">
    <property type="entry name" value="Glutamine--fructose-6-phosphate aminotransferase [isomerizing]"/>
    <property type="match status" value="1"/>
</dbReference>
<dbReference type="GO" id="GO:0004360">
    <property type="term" value="F:glutamine-fructose-6-phosphate transaminase (isomerizing) activity"/>
    <property type="evidence" value="ECO:0007669"/>
    <property type="project" value="UniProtKB-UniRule"/>
</dbReference>
<comment type="subunit">
    <text evidence="10">Homodimer.</text>
</comment>
<dbReference type="Gene3D" id="3.60.20.10">
    <property type="entry name" value="Glutamine Phosphoribosylpyrophosphate, subunit 1, domain 1"/>
    <property type="match status" value="1"/>
</dbReference>
<dbReference type="CDD" id="cd05008">
    <property type="entry name" value="SIS_GlmS_GlmD_1"/>
    <property type="match status" value="1"/>
</dbReference>
<name>E0NLA9_9FIRM</name>
<evidence type="ECO:0000256" key="3">
    <source>
        <dbReference type="ARBA" id="ARBA00012916"/>
    </source>
</evidence>
<proteinExistence type="inferred from homology"/>
<dbReference type="InterPro" id="IPR005855">
    <property type="entry name" value="GFAT"/>
</dbReference>
<evidence type="ECO:0000313" key="13">
    <source>
        <dbReference type="EMBL" id="EFM25414.1"/>
    </source>
</evidence>
<dbReference type="InterPro" id="IPR001347">
    <property type="entry name" value="SIS_dom"/>
</dbReference>
<keyword evidence="7 10" id="KW-0808">Transferase</keyword>
<evidence type="ECO:0000256" key="10">
    <source>
        <dbReference type="HAMAP-Rule" id="MF_00164"/>
    </source>
</evidence>
<dbReference type="GO" id="GO:0097367">
    <property type="term" value="F:carbohydrate derivative binding"/>
    <property type="evidence" value="ECO:0007669"/>
    <property type="project" value="InterPro"/>
</dbReference>
<evidence type="ECO:0000256" key="7">
    <source>
        <dbReference type="ARBA" id="ARBA00022679"/>
    </source>
</evidence>
<accession>E0NLA9</accession>
<dbReference type="Pfam" id="PF13522">
    <property type="entry name" value="GATase_6"/>
    <property type="match status" value="1"/>
</dbReference>
<dbReference type="EMBL" id="AEEH01000037">
    <property type="protein sequence ID" value="EFM25414.1"/>
    <property type="molecule type" value="Genomic_DNA"/>
</dbReference>
<dbReference type="GO" id="GO:0005829">
    <property type="term" value="C:cytosol"/>
    <property type="evidence" value="ECO:0007669"/>
    <property type="project" value="TreeGrafter"/>
</dbReference>
<dbReference type="InterPro" id="IPR035490">
    <property type="entry name" value="GlmS/FrlB_SIS"/>
</dbReference>
<dbReference type="NCBIfam" id="NF001484">
    <property type="entry name" value="PRK00331.1"/>
    <property type="match status" value="1"/>
</dbReference>
<dbReference type="PANTHER" id="PTHR10937">
    <property type="entry name" value="GLUCOSAMINE--FRUCTOSE-6-PHOSPHATE AMINOTRANSFERASE, ISOMERIZING"/>
    <property type="match status" value="1"/>
</dbReference>
<dbReference type="STRING" id="862517.HMPREF9225_0948"/>
<keyword evidence="8" id="KW-0677">Repeat</keyword>
<sequence>MPYKYASNRKTKLAKWGRVNLSEVIMCGIVCYDGKQNALDIIVNGLEKLEYRGYDSAGISVIHDGKIETIKKAGRLNVLENEIKNRNLKYVPTTGIGHTRWATHGVPTDENAHPHVSMDGVISVVHNGIIENYMDLKEELLNDGYKFKSDTDTEVVAGIIAKYYENNLLDTVLKVRKMLEGSYAIGILSNHDPDTLIAMRHDAPLIAGLTEDGIIVASDITSIIEYTKKVIFLESGDLVYSNKKEYKIFDKNDKEVEREVKIIDWNYEKATKEGYDHFMIKEINEQPRVIKEAISLRVKDGFINLENGFTKEEIEKFSTIYVVACGTAHHAGEVGKFAIEKFAKRPVYAEIASEFRYQNPFIDENSLLIVVSQSGETADTLAAIKEAKKRGAKVLSITNVVGSSIDRESDKTIYCYAGPEVSVASTKAYTTQLVALYFLALDFAYKTGKMTEEEVREVIKNLKLVPEQIIEILKDHSTIDEIAKEIKDAESSFYIGRGIDYLSAKEGALKLKEVTYIHVEAFPAGELKHGSLALIEDRTPAFAIAGNKELLPKTQSNIKEISARGGWVYGIGIDDDLEMLKTTCRKVVILPENMDILMPILTAIPMQLLAYYTSVAKGIDVDRPRNLAKSVTVE</sequence>
<reference evidence="13 14" key="1">
    <citation type="submission" date="2010-07" db="EMBL/GenBank/DDBJ databases">
        <authorList>
            <person name="Muzny D."/>
            <person name="Qin X."/>
            <person name="Deng J."/>
            <person name="Jiang H."/>
            <person name="Liu Y."/>
            <person name="Qu J."/>
            <person name="Song X.-Z."/>
            <person name="Zhang L."/>
            <person name="Thornton R."/>
            <person name="Coyle M."/>
            <person name="Francisco L."/>
            <person name="Jackson L."/>
            <person name="Javaid M."/>
            <person name="Korchina V."/>
            <person name="Kovar C."/>
            <person name="Mata R."/>
            <person name="Mathew T."/>
            <person name="Ngo R."/>
            <person name="Nguyen L."/>
            <person name="Nguyen N."/>
            <person name="Okwuonu G."/>
            <person name="Ongeri F."/>
            <person name="Pham C."/>
            <person name="Simmons D."/>
            <person name="Wilczek-Boney K."/>
            <person name="Hale W."/>
            <person name="Jakkamsetti A."/>
            <person name="Pham P."/>
            <person name="Ruth R."/>
            <person name="San Lucas F."/>
            <person name="Warren J."/>
            <person name="Zhang J."/>
            <person name="Zhao Z."/>
            <person name="Zhou C."/>
            <person name="Zhu D."/>
            <person name="Lee S."/>
            <person name="Bess C."/>
            <person name="Blankenburg K."/>
            <person name="Forbes L."/>
            <person name="Fu Q."/>
            <person name="Gubbala S."/>
            <person name="Hirani K."/>
            <person name="Jayaseelan J.C."/>
            <person name="Lara F."/>
            <person name="Munidasa M."/>
            <person name="Palculict T."/>
            <person name="Patil S."/>
            <person name="Pu L.-L."/>
            <person name="Saada N."/>
            <person name="Tang L."/>
            <person name="Weissenberger G."/>
            <person name="Zhu Y."/>
            <person name="Hemphill L."/>
            <person name="Shang Y."/>
            <person name="Youmans B."/>
            <person name="Ayvaz T."/>
            <person name="Ross M."/>
            <person name="Santibanez J."/>
            <person name="Aqrawi P."/>
            <person name="Gross S."/>
            <person name="Joshi V."/>
            <person name="Fowler G."/>
            <person name="Nazareth L."/>
            <person name="Reid J."/>
            <person name="Worley K."/>
            <person name="Petrosino J."/>
            <person name="Highlander S."/>
            <person name="Gibbs R."/>
        </authorList>
    </citation>
    <scope>NUCLEOTIDE SEQUENCE [LARGE SCALE GENOMIC DNA]</scope>
    <source>
        <strain evidence="13 14">ATCC BAA-1640</strain>
    </source>
</reference>
<comment type="caution">
    <text evidence="13">The sequence shown here is derived from an EMBL/GenBank/DDBJ whole genome shotgun (WGS) entry which is preliminary data.</text>
</comment>
<dbReference type="Gene3D" id="3.40.50.10490">
    <property type="entry name" value="Glucose-6-phosphate isomerase like protein, domain 1"/>
    <property type="match status" value="2"/>
</dbReference>
<dbReference type="InterPro" id="IPR047084">
    <property type="entry name" value="GFAT_N"/>
</dbReference>
<dbReference type="FunFam" id="3.40.50.10490:FF:000002">
    <property type="entry name" value="Glutamine--fructose-6-phosphate aminotransferase [isomerizing]"/>
    <property type="match status" value="1"/>
</dbReference>
<evidence type="ECO:0000256" key="6">
    <source>
        <dbReference type="ARBA" id="ARBA00022576"/>
    </source>
</evidence>
<dbReference type="AlphaFoldDB" id="E0NLA9"/>
<dbReference type="Proteomes" id="UP000003280">
    <property type="component" value="Unassembled WGS sequence"/>
</dbReference>
<feature type="active site" description="Nucleophile; for GATase activity" evidence="10">
    <location>
        <position position="27"/>
    </location>
</feature>
<dbReference type="PROSITE" id="PS51278">
    <property type="entry name" value="GATASE_TYPE_2"/>
    <property type="match status" value="1"/>
</dbReference>
<dbReference type="SUPFAM" id="SSF56235">
    <property type="entry name" value="N-terminal nucleophile aminohydrolases (Ntn hydrolases)"/>
    <property type="match status" value="1"/>
</dbReference>
<dbReference type="HOGENOM" id="CLU_012520_5_2_9"/>
<dbReference type="GO" id="GO:0046349">
    <property type="term" value="P:amino sugar biosynthetic process"/>
    <property type="evidence" value="ECO:0007669"/>
    <property type="project" value="UniProtKB-ARBA"/>
</dbReference>
<evidence type="ECO:0000313" key="14">
    <source>
        <dbReference type="Proteomes" id="UP000003280"/>
    </source>
</evidence>
<dbReference type="SUPFAM" id="SSF53697">
    <property type="entry name" value="SIS domain"/>
    <property type="match status" value="1"/>
</dbReference>
<dbReference type="CDD" id="cd00714">
    <property type="entry name" value="GFAT"/>
    <property type="match status" value="1"/>
</dbReference>
<dbReference type="InterPro" id="IPR046348">
    <property type="entry name" value="SIS_dom_sf"/>
</dbReference>
<feature type="active site" description="For Fru-6P isomerization activity" evidence="10">
    <location>
        <position position="629"/>
    </location>
</feature>
<evidence type="ECO:0000256" key="1">
    <source>
        <dbReference type="ARBA" id="ARBA00001031"/>
    </source>
</evidence>
<dbReference type="NCBIfam" id="TIGR01135">
    <property type="entry name" value="glmS"/>
    <property type="match status" value="1"/>
</dbReference>
<evidence type="ECO:0000259" key="12">
    <source>
        <dbReference type="PROSITE" id="PS51464"/>
    </source>
</evidence>
<keyword evidence="6 10" id="KW-0032">Aminotransferase</keyword>
<dbReference type="GO" id="GO:0006047">
    <property type="term" value="P:UDP-N-acetylglucosamine metabolic process"/>
    <property type="evidence" value="ECO:0007669"/>
    <property type="project" value="TreeGrafter"/>
</dbReference>
<dbReference type="EC" id="2.6.1.16" evidence="3 10"/>
<dbReference type="InterPro" id="IPR029055">
    <property type="entry name" value="Ntn_hydrolases_N"/>
</dbReference>
<comment type="subcellular location">
    <subcellularLocation>
        <location evidence="2 10">Cytoplasm</location>
    </subcellularLocation>
</comment>
<dbReference type="GO" id="GO:0006487">
    <property type="term" value="P:protein N-linked glycosylation"/>
    <property type="evidence" value="ECO:0007669"/>
    <property type="project" value="TreeGrafter"/>
</dbReference>
<feature type="domain" description="SIS" evidence="12">
    <location>
        <begin position="482"/>
        <end position="624"/>
    </location>
</feature>
<dbReference type="eggNOG" id="COG0449">
    <property type="taxonomic scope" value="Bacteria"/>
</dbReference>